<name>A0AAW0FQ13_9APHY</name>
<comment type="caution">
    <text evidence="2">The sequence shown here is derived from an EMBL/GenBank/DDBJ whole genome shotgun (WGS) entry which is preliminary data.</text>
</comment>
<feature type="signal peptide" evidence="1">
    <location>
        <begin position="1"/>
        <end position="19"/>
    </location>
</feature>
<dbReference type="Proteomes" id="UP001385951">
    <property type="component" value="Unassembled WGS sequence"/>
</dbReference>
<evidence type="ECO:0000313" key="3">
    <source>
        <dbReference type="Proteomes" id="UP001385951"/>
    </source>
</evidence>
<organism evidence="2 3">
    <name type="scientific">Cerrena zonata</name>
    <dbReference type="NCBI Taxonomy" id="2478898"/>
    <lineage>
        <taxon>Eukaryota</taxon>
        <taxon>Fungi</taxon>
        <taxon>Dikarya</taxon>
        <taxon>Basidiomycota</taxon>
        <taxon>Agaricomycotina</taxon>
        <taxon>Agaricomycetes</taxon>
        <taxon>Polyporales</taxon>
        <taxon>Cerrenaceae</taxon>
        <taxon>Cerrena</taxon>
    </lineage>
</organism>
<proteinExistence type="predicted"/>
<keyword evidence="3" id="KW-1185">Reference proteome</keyword>
<reference evidence="2 3" key="1">
    <citation type="submission" date="2022-09" db="EMBL/GenBank/DDBJ databases">
        <authorList>
            <person name="Palmer J.M."/>
        </authorList>
    </citation>
    <scope>NUCLEOTIDE SEQUENCE [LARGE SCALE GENOMIC DNA]</scope>
    <source>
        <strain evidence="2 3">DSM 7382</strain>
    </source>
</reference>
<evidence type="ECO:0000256" key="1">
    <source>
        <dbReference type="SAM" id="SignalP"/>
    </source>
</evidence>
<evidence type="ECO:0008006" key="4">
    <source>
        <dbReference type="Google" id="ProtNLM"/>
    </source>
</evidence>
<dbReference type="EMBL" id="JASBNA010000040">
    <property type="protein sequence ID" value="KAK7681674.1"/>
    <property type="molecule type" value="Genomic_DNA"/>
</dbReference>
<keyword evidence="1" id="KW-0732">Signal</keyword>
<sequence length="100" mass="11626">MTWNRRISVIIRLFQWTLEMMTMMHYMSHTVCVDSQPCGLTSRYTLTGLFTGMETRYRLHTTETSHLAGVRLKTSNSAHMRGYTVFRSEQHVLHSIGGDE</sequence>
<gene>
    <name evidence="2" type="ORF">QCA50_015408</name>
</gene>
<accession>A0AAW0FQ13</accession>
<dbReference type="AlphaFoldDB" id="A0AAW0FQ13"/>
<feature type="chain" id="PRO_5043945508" description="Secreted protein" evidence="1">
    <location>
        <begin position="20"/>
        <end position="100"/>
    </location>
</feature>
<protein>
    <recommendedName>
        <fullName evidence="4">Secreted protein</fullName>
    </recommendedName>
</protein>
<evidence type="ECO:0000313" key="2">
    <source>
        <dbReference type="EMBL" id="KAK7681674.1"/>
    </source>
</evidence>